<dbReference type="Proteomes" id="UP000482800">
    <property type="component" value="Unassembled WGS sequence"/>
</dbReference>
<comment type="caution">
    <text evidence="5">The sequence shown here is derived from an EMBL/GenBank/DDBJ whole genome shotgun (WGS) entry which is preliminary data.</text>
</comment>
<evidence type="ECO:0000313" key="5">
    <source>
        <dbReference type="EMBL" id="GFJ77108.1"/>
    </source>
</evidence>
<sequence length="290" mass="29920">MTKNLTPVTVVGLGDMGRALAAAFLDAGHPTTVWNRTPHRADDLVRRGATRAATAADAVRASRVVVVCLLDYPTVREVLAPAGGELAGRTVVNLTNGTPAQAAEAGDWVRGLGADYLDGGIMAIPPMIGQPGALILYSGSKGAYEAERELLERLGGSRFLGTDPGAAALHDLALLAGMYGLFGGFLHAVAMVDGPARGFTDELLVPWLTAMTGVLPELADQIDAGKYTAQSANLAMQAVSLANITTATVDRGVDPALLAPLRALADRRVSEGSGGDDISTLVEGLRVGAR</sequence>
<name>A0A6V8K480_9ACTN</name>
<dbReference type="InterPro" id="IPR015815">
    <property type="entry name" value="HIBADH-related"/>
</dbReference>
<dbReference type="PIRSF" id="PIRSF000103">
    <property type="entry name" value="HIBADH"/>
    <property type="match status" value="1"/>
</dbReference>
<keyword evidence="6" id="KW-1185">Reference proteome</keyword>
<reference evidence="5 6" key="1">
    <citation type="submission" date="2020-03" db="EMBL/GenBank/DDBJ databases">
        <title>Whole genome shotgun sequence of Phytohabitans houttuyneae NBRC 108639.</title>
        <authorList>
            <person name="Komaki H."/>
            <person name="Tamura T."/>
        </authorList>
    </citation>
    <scope>NUCLEOTIDE SEQUENCE [LARGE SCALE GENOMIC DNA]</scope>
    <source>
        <strain evidence="5 6">NBRC 108639</strain>
    </source>
</reference>
<evidence type="ECO:0000259" key="4">
    <source>
        <dbReference type="Pfam" id="PF21761"/>
    </source>
</evidence>
<dbReference type="Pfam" id="PF21761">
    <property type="entry name" value="RedAm-like_C"/>
    <property type="match status" value="1"/>
</dbReference>
<dbReference type="RefSeq" id="WP_246273300.1">
    <property type="nucleotide sequence ID" value="NZ_BAABGO010000005.1"/>
</dbReference>
<dbReference type="EMBL" id="BLPF01000001">
    <property type="protein sequence ID" value="GFJ77108.1"/>
    <property type="molecule type" value="Genomic_DNA"/>
</dbReference>
<evidence type="ECO:0000256" key="1">
    <source>
        <dbReference type="ARBA" id="ARBA00009080"/>
    </source>
</evidence>
<dbReference type="GO" id="GO:0016491">
    <property type="term" value="F:oxidoreductase activity"/>
    <property type="evidence" value="ECO:0007669"/>
    <property type="project" value="UniProtKB-KW"/>
</dbReference>
<evidence type="ECO:0000259" key="3">
    <source>
        <dbReference type="Pfam" id="PF03446"/>
    </source>
</evidence>
<feature type="domain" description="6-phosphogluconate dehydrogenase NADP-binding" evidence="3">
    <location>
        <begin position="8"/>
        <end position="157"/>
    </location>
</feature>
<proteinExistence type="inferred from homology"/>
<dbReference type="Gene3D" id="3.40.50.720">
    <property type="entry name" value="NAD(P)-binding Rossmann-like Domain"/>
    <property type="match status" value="1"/>
</dbReference>
<dbReference type="PANTHER" id="PTHR43580:SF2">
    <property type="entry name" value="CYTOKINE-LIKE NUCLEAR FACTOR N-PAC"/>
    <property type="match status" value="1"/>
</dbReference>
<dbReference type="SUPFAM" id="SSF51735">
    <property type="entry name" value="NAD(P)-binding Rossmann-fold domains"/>
    <property type="match status" value="1"/>
</dbReference>
<accession>A0A6V8K480</accession>
<dbReference type="InterPro" id="IPR013328">
    <property type="entry name" value="6PGD_dom2"/>
</dbReference>
<dbReference type="GO" id="GO:0050661">
    <property type="term" value="F:NADP binding"/>
    <property type="evidence" value="ECO:0007669"/>
    <property type="project" value="InterPro"/>
</dbReference>
<evidence type="ECO:0000256" key="2">
    <source>
        <dbReference type="ARBA" id="ARBA00023002"/>
    </source>
</evidence>
<keyword evidence="2" id="KW-0560">Oxidoreductase</keyword>
<protein>
    <submittedName>
        <fullName evidence="5">6-phosphogluconate dehydrogenase</fullName>
    </submittedName>
</protein>
<dbReference type="InterPro" id="IPR036291">
    <property type="entry name" value="NAD(P)-bd_dom_sf"/>
</dbReference>
<dbReference type="AlphaFoldDB" id="A0A6V8K480"/>
<dbReference type="Pfam" id="PF03446">
    <property type="entry name" value="NAD_binding_2"/>
    <property type="match status" value="1"/>
</dbReference>
<dbReference type="Gene3D" id="1.10.1040.10">
    <property type="entry name" value="N-(1-d-carboxylethyl)-l-norvaline Dehydrogenase, domain 2"/>
    <property type="match status" value="1"/>
</dbReference>
<dbReference type="PANTHER" id="PTHR43580">
    <property type="entry name" value="OXIDOREDUCTASE GLYR1-RELATED"/>
    <property type="match status" value="1"/>
</dbReference>
<dbReference type="InterPro" id="IPR051265">
    <property type="entry name" value="HIBADH-related_NP60_sf"/>
</dbReference>
<dbReference type="InterPro" id="IPR048666">
    <property type="entry name" value="RedAm-like_C"/>
</dbReference>
<organism evidence="5 6">
    <name type="scientific">Phytohabitans houttuyneae</name>
    <dbReference type="NCBI Taxonomy" id="1076126"/>
    <lineage>
        <taxon>Bacteria</taxon>
        <taxon>Bacillati</taxon>
        <taxon>Actinomycetota</taxon>
        <taxon>Actinomycetes</taxon>
        <taxon>Micromonosporales</taxon>
        <taxon>Micromonosporaceae</taxon>
    </lineage>
</organism>
<dbReference type="InterPro" id="IPR006115">
    <property type="entry name" value="6PGDH_NADP-bd"/>
</dbReference>
<gene>
    <name evidence="5" type="ORF">Phou_012880</name>
</gene>
<feature type="domain" description="NADPH-dependent reductive aminase-like C-terminal" evidence="4">
    <location>
        <begin position="163"/>
        <end position="286"/>
    </location>
</feature>
<reference evidence="5 6" key="2">
    <citation type="submission" date="2020-03" db="EMBL/GenBank/DDBJ databases">
        <authorList>
            <person name="Ichikawa N."/>
            <person name="Kimura A."/>
            <person name="Kitahashi Y."/>
            <person name="Uohara A."/>
        </authorList>
    </citation>
    <scope>NUCLEOTIDE SEQUENCE [LARGE SCALE GENOMIC DNA]</scope>
    <source>
        <strain evidence="5 6">NBRC 108639</strain>
    </source>
</reference>
<comment type="similarity">
    <text evidence="1">Belongs to the HIBADH-related family.</text>
</comment>
<evidence type="ECO:0000313" key="6">
    <source>
        <dbReference type="Proteomes" id="UP000482800"/>
    </source>
</evidence>